<accession>A0A4Q7IP49</accession>
<dbReference type="PANTHER" id="PTHR47234:SF2">
    <property type="entry name" value="TONB-DEPENDENT RECEPTOR"/>
    <property type="match status" value="1"/>
</dbReference>
<dbReference type="PANTHER" id="PTHR47234">
    <property type="match status" value="1"/>
</dbReference>
<feature type="short sequence motif" description="TonB C-terminal box" evidence="10">
    <location>
        <begin position="843"/>
        <end position="860"/>
    </location>
</feature>
<dbReference type="Gene3D" id="2.170.130.10">
    <property type="entry name" value="TonB-dependent receptor, plug domain"/>
    <property type="match status" value="1"/>
</dbReference>
<feature type="domain" description="TonB-dependent receptor-like beta-barrel" evidence="13">
    <location>
        <begin position="361"/>
        <end position="824"/>
    </location>
</feature>
<dbReference type="SUPFAM" id="SSF56935">
    <property type="entry name" value="Porins"/>
    <property type="match status" value="1"/>
</dbReference>
<dbReference type="InterPro" id="IPR012910">
    <property type="entry name" value="Plug_dom"/>
</dbReference>
<evidence type="ECO:0000256" key="12">
    <source>
        <dbReference type="SAM" id="SignalP"/>
    </source>
</evidence>
<evidence type="ECO:0000256" key="5">
    <source>
        <dbReference type="ARBA" id="ARBA00022729"/>
    </source>
</evidence>
<dbReference type="InterPro" id="IPR037066">
    <property type="entry name" value="Plug_dom_sf"/>
</dbReference>
<evidence type="ECO:0000259" key="13">
    <source>
        <dbReference type="Pfam" id="PF00593"/>
    </source>
</evidence>
<keyword evidence="15" id="KW-0675">Receptor</keyword>
<name>A0A4Q7IP49_9GAMM</name>
<keyword evidence="8 9" id="KW-0998">Cell outer membrane</keyword>
<dbReference type="PROSITE" id="PS01156">
    <property type="entry name" value="TONB_DEPENDENT_REC_2"/>
    <property type="match status" value="1"/>
</dbReference>
<dbReference type="Gene3D" id="2.40.170.20">
    <property type="entry name" value="TonB-dependent receptor, beta-barrel domain"/>
    <property type="match status" value="1"/>
</dbReference>
<dbReference type="InterPro" id="IPR010917">
    <property type="entry name" value="TonB_rcpt_CS"/>
</dbReference>
<organism evidence="15 16">
    <name type="scientific">Pseudoalteromonas phenolica</name>
    <dbReference type="NCBI Taxonomy" id="161398"/>
    <lineage>
        <taxon>Bacteria</taxon>
        <taxon>Pseudomonadati</taxon>
        <taxon>Pseudomonadota</taxon>
        <taxon>Gammaproteobacteria</taxon>
        <taxon>Alteromonadales</taxon>
        <taxon>Pseudoalteromonadaceae</taxon>
        <taxon>Pseudoalteromonas</taxon>
    </lineage>
</organism>
<dbReference type="InterPro" id="IPR000531">
    <property type="entry name" value="Beta-barrel_TonB"/>
</dbReference>
<dbReference type="Proteomes" id="UP000291338">
    <property type="component" value="Unassembled WGS sequence"/>
</dbReference>
<keyword evidence="6 11" id="KW-0798">TonB box</keyword>
<dbReference type="InterPro" id="IPR039426">
    <property type="entry name" value="TonB-dep_rcpt-like"/>
</dbReference>
<evidence type="ECO:0000313" key="16">
    <source>
        <dbReference type="Proteomes" id="UP000291338"/>
    </source>
</evidence>
<dbReference type="GO" id="GO:0009279">
    <property type="term" value="C:cell outer membrane"/>
    <property type="evidence" value="ECO:0007669"/>
    <property type="project" value="UniProtKB-SubCell"/>
</dbReference>
<feature type="chain" id="PRO_5020964667" evidence="12">
    <location>
        <begin position="24"/>
        <end position="860"/>
    </location>
</feature>
<sequence>MNKSVVAISIAAILPVFSSQAVAEESVTQIEKIQVTGSRIKRSDMETSSPVTIIGADEIKSSGAVTIDDVLQDLTAAGGAMTNPGVNNGSGDNATINLRGMGSQRTLVLVNGRRMINSGTGAASTVDLNTIPVAMVKYVEVLKDGASAVYGTDAVAGVVNIILKDDYEGAELNVQTGMSGEADAEKSSIDLTVGTSFDKGNMVFGIQYLDRGQASQADRNFSSCPIQEVNTDKGIELVCGGSTISPNGHLYLENGKELQGSPDGNYKEYDPTADAYNYSEDSYLYTPMRSLNLTGLVNYELNSNTTLFTEAMYTKRWSEQQMAPQPIWFDFEYTEEMGEGLLEHGAEYGETIHYRRRMSDTGTRDFSQVVDTVRTVVGVEGDLDNGFNWDFAVNFGRNDSVDQLSNLHNVGSITEDIENGNFNPLDESQWQADNMADYLYTEQNTGGSQMLNISTSLAGELFELPAGYMGFATGLERRTEKAWNTPDSLTSQGLANDPKVEPTSGSYDVSEAFVELAIPVLAEKPFAEQVDISTAVRAFDYSSFGSDLTWKLGFTWKMNDQLMFRGVRSTAFRAPTVDELYGGKSPSFEQIDHAKLDSQAEVIVGGNDALTPEEADTLTLGMVYEPSWLDGLSFTLDYYDIAIENAIGGVDNQYIVDNCIDDNGQLKNQGTALCESANVQVSNGKTTFNNQLQNIGEETTRGLDVNVMYKFDAMGYNWSAALDTSFLHERTVTNAGETIDYTGLITSGSGGYADVKSNLTLGVKADNWTASYKVRYISGMDSYACLTDPTACYAPATPSVTYHDISGNYFVNESVTVSAGINNLFDKQPPYYTGNNDSNTDPYTYDTLGRYFYAGMNVKF</sequence>
<dbReference type="EMBL" id="PPSX01000035">
    <property type="protein sequence ID" value="RZQ53206.1"/>
    <property type="molecule type" value="Genomic_DNA"/>
</dbReference>
<dbReference type="Pfam" id="PF07715">
    <property type="entry name" value="Plug"/>
    <property type="match status" value="1"/>
</dbReference>
<proteinExistence type="inferred from homology"/>
<gene>
    <name evidence="15" type="ORF">C1E23_10370</name>
</gene>
<evidence type="ECO:0000256" key="11">
    <source>
        <dbReference type="RuleBase" id="RU003357"/>
    </source>
</evidence>
<dbReference type="PROSITE" id="PS52016">
    <property type="entry name" value="TONB_DEPENDENT_REC_3"/>
    <property type="match status" value="1"/>
</dbReference>
<dbReference type="AlphaFoldDB" id="A0A4Q7IP49"/>
<keyword evidence="3 9" id="KW-1134">Transmembrane beta strand</keyword>
<evidence type="ECO:0000256" key="7">
    <source>
        <dbReference type="ARBA" id="ARBA00023136"/>
    </source>
</evidence>
<dbReference type="InterPro" id="IPR036942">
    <property type="entry name" value="Beta-barrel_TonB_sf"/>
</dbReference>
<evidence type="ECO:0000256" key="4">
    <source>
        <dbReference type="ARBA" id="ARBA00022692"/>
    </source>
</evidence>
<evidence type="ECO:0000256" key="3">
    <source>
        <dbReference type="ARBA" id="ARBA00022452"/>
    </source>
</evidence>
<evidence type="ECO:0000256" key="2">
    <source>
        <dbReference type="ARBA" id="ARBA00022448"/>
    </source>
</evidence>
<evidence type="ECO:0000313" key="15">
    <source>
        <dbReference type="EMBL" id="RZQ53206.1"/>
    </source>
</evidence>
<evidence type="ECO:0000256" key="8">
    <source>
        <dbReference type="ARBA" id="ARBA00023237"/>
    </source>
</evidence>
<reference evidence="15 16" key="1">
    <citation type="submission" date="2018-01" db="EMBL/GenBank/DDBJ databases">
        <title>Co-occurrence of chitin degradation, pigmentation and bioactivity in marine Pseudoalteromonas.</title>
        <authorList>
            <person name="Paulsen S."/>
            <person name="Gram L."/>
            <person name="Machado H."/>
        </authorList>
    </citation>
    <scope>NUCLEOTIDE SEQUENCE [LARGE SCALE GENOMIC DNA]</scope>
    <source>
        <strain evidence="15 16">S3898</strain>
    </source>
</reference>
<dbReference type="Pfam" id="PF00593">
    <property type="entry name" value="TonB_dep_Rec_b-barrel"/>
    <property type="match status" value="1"/>
</dbReference>
<keyword evidence="5 12" id="KW-0732">Signal</keyword>
<comment type="caution">
    <text evidence="15">The sequence shown here is derived from an EMBL/GenBank/DDBJ whole genome shotgun (WGS) entry which is preliminary data.</text>
</comment>
<keyword evidence="4 9" id="KW-0812">Transmembrane</keyword>
<evidence type="ECO:0000259" key="14">
    <source>
        <dbReference type="Pfam" id="PF07715"/>
    </source>
</evidence>
<feature type="signal peptide" evidence="12">
    <location>
        <begin position="1"/>
        <end position="23"/>
    </location>
</feature>
<evidence type="ECO:0000256" key="1">
    <source>
        <dbReference type="ARBA" id="ARBA00004571"/>
    </source>
</evidence>
<dbReference type="CDD" id="cd01347">
    <property type="entry name" value="ligand_gated_channel"/>
    <property type="match status" value="1"/>
</dbReference>
<feature type="domain" description="TonB-dependent receptor plug" evidence="14">
    <location>
        <begin position="45"/>
        <end position="158"/>
    </location>
</feature>
<comment type="similarity">
    <text evidence="9 11">Belongs to the TonB-dependent receptor family.</text>
</comment>
<evidence type="ECO:0000256" key="10">
    <source>
        <dbReference type="PROSITE-ProRule" id="PRU10144"/>
    </source>
</evidence>
<evidence type="ECO:0000256" key="6">
    <source>
        <dbReference type="ARBA" id="ARBA00023077"/>
    </source>
</evidence>
<dbReference type="RefSeq" id="WP_130255493.1">
    <property type="nucleotide sequence ID" value="NZ_PPSX01000035.1"/>
</dbReference>
<keyword evidence="7 9" id="KW-0472">Membrane</keyword>
<protein>
    <submittedName>
        <fullName evidence="15">TonB-dependent receptor</fullName>
    </submittedName>
</protein>
<keyword evidence="2 9" id="KW-0813">Transport</keyword>
<evidence type="ECO:0000256" key="9">
    <source>
        <dbReference type="PROSITE-ProRule" id="PRU01360"/>
    </source>
</evidence>
<comment type="subcellular location">
    <subcellularLocation>
        <location evidence="1 9">Cell outer membrane</location>
        <topology evidence="1 9">Multi-pass membrane protein</topology>
    </subcellularLocation>
</comment>